<keyword evidence="2 4" id="KW-0238">DNA-binding</keyword>
<dbReference type="Proteomes" id="UP001216674">
    <property type="component" value="Unassembled WGS sequence"/>
</dbReference>
<evidence type="ECO:0000256" key="4">
    <source>
        <dbReference type="PROSITE-ProRule" id="PRU00335"/>
    </source>
</evidence>
<keyword evidence="1" id="KW-0805">Transcription regulation</keyword>
<keyword evidence="3" id="KW-0804">Transcription</keyword>
<protein>
    <submittedName>
        <fullName evidence="6">TetR/AcrR family transcriptional regulator</fullName>
    </submittedName>
</protein>
<dbReference type="SUPFAM" id="SSF46689">
    <property type="entry name" value="Homeodomain-like"/>
    <property type="match status" value="1"/>
</dbReference>
<dbReference type="PANTHER" id="PTHR47506">
    <property type="entry name" value="TRANSCRIPTIONAL REGULATORY PROTEIN"/>
    <property type="match status" value="1"/>
</dbReference>
<dbReference type="Gene3D" id="1.10.10.60">
    <property type="entry name" value="Homeodomain-like"/>
    <property type="match status" value="1"/>
</dbReference>
<dbReference type="PROSITE" id="PS50977">
    <property type="entry name" value="HTH_TETR_2"/>
    <property type="match status" value="1"/>
</dbReference>
<accession>A0ABT6ALR4</accession>
<reference evidence="6 7" key="1">
    <citation type="submission" date="2023-03" db="EMBL/GenBank/DDBJ databases">
        <title>Draft assemblies of triclosan tolerant bacteria isolated from returned activated sludge.</title>
        <authorList>
            <person name="Van Hamelsveld S."/>
        </authorList>
    </citation>
    <scope>NUCLEOTIDE SEQUENCE [LARGE SCALE GENOMIC DNA]</scope>
    <source>
        <strain evidence="6 7">GW210010_S58</strain>
    </source>
</reference>
<dbReference type="SUPFAM" id="SSF48498">
    <property type="entry name" value="Tetracyclin repressor-like, C-terminal domain"/>
    <property type="match status" value="1"/>
</dbReference>
<evidence type="ECO:0000256" key="3">
    <source>
        <dbReference type="ARBA" id="ARBA00023163"/>
    </source>
</evidence>
<dbReference type="InterPro" id="IPR036271">
    <property type="entry name" value="Tet_transcr_reg_TetR-rel_C_sf"/>
</dbReference>
<name>A0ABT6ALR4_9BURK</name>
<dbReference type="RefSeq" id="WP_276264280.1">
    <property type="nucleotide sequence ID" value="NZ_JARJLM010000128.1"/>
</dbReference>
<dbReference type="EMBL" id="JARJLM010000128">
    <property type="protein sequence ID" value="MDF3832736.1"/>
    <property type="molecule type" value="Genomic_DNA"/>
</dbReference>
<evidence type="ECO:0000256" key="1">
    <source>
        <dbReference type="ARBA" id="ARBA00023015"/>
    </source>
</evidence>
<feature type="domain" description="HTH tetR-type" evidence="5">
    <location>
        <begin position="22"/>
        <end position="82"/>
    </location>
</feature>
<comment type="caution">
    <text evidence="6">The sequence shown here is derived from an EMBL/GenBank/DDBJ whole genome shotgun (WGS) entry which is preliminary data.</text>
</comment>
<dbReference type="InterPro" id="IPR001647">
    <property type="entry name" value="HTH_TetR"/>
</dbReference>
<evidence type="ECO:0000259" key="5">
    <source>
        <dbReference type="PROSITE" id="PS50977"/>
    </source>
</evidence>
<dbReference type="InterPro" id="IPR009057">
    <property type="entry name" value="Homeodomain-like_sf"/>
</dbReference>
<feature type="DNA-binding region" description="H-T-H motif" evidence="4">
    <location>
        <begin position="45"/>
        <end position="64"/>
    </location>
</feature>
<dbReference type="PANTHER" id="PTHR47506:SF7">
    <property type="entry name" value="TRANSCRIPTIONAL REGULATORY PROTEIN"/>
    <property type="match status" value="1"/>
</dbReference>
<keyword evidence="7" id="KW-1185">Reference proteome</keyword>
<dbReference type="Pfam" id="PF00440">
    <property type="entry name" value="TetR_N"/>
    <property type="match status" value="1"/>
</dbReference>
<dbReference type="Gene3D" id="1.10.357.10">
    <property type="entry name" value="Tetracycline Repressor, domain 2"/>
    <property type="match status" value="1"/>
</dbReference>
<organism evidence="6 7">
    <name type="scientific">Cupriavidus basilensis</name>
    <dbReference type="NCBI Taxonomy" id="68895"/>
    <lineage>
        <taxon>Bacteria</taxon>
        <taxon>Pseudomonadati</taxon>
        <taxon>Pseudomonadota</taxon>
        <taxon>Betaproteobacteria</taxon>
        <taxon>Burkholderiales</taxon>
        <taxon>Burkholderiaceae</taxon>
        <taxon>Cupriavidus</taxon>
    </lineage>
</organism>
<sequence length="206" mass="22808">MITFMLRNFWELDMGHSQAEKAQSRERILQQAAAQIRETGLESVSVVKLMRSVNLTHGGFYGHFGSRSELLAHALERALGDGEAAASAARDSATPTAYSTMVRSYLSRAHRDSRKTGCAIAALASDVARADELSRGVMEEHVEHFVSKVAAAMKEQCEERALLAVSAMVGGLLLSRVMTDPKRSDEMLRSLRHELERFNETRATDR</sequence>
<gene>
    <name evidence="6" type="ORF">P3W85_07225</name>
</gene>
<proteinExistence type="predicted"/>
<evidence type="ECO:0000313" key="7">
    <source>
        <dbReference type="Proteomes" id="UP001216674"/>
    </source>
</evidence>
<evidence type="ECO:0000313" key="6">
    <source>
        <dbReference type="EMBL" id="MDF3832736.1"/>
    </source>
</evidence>
<evidence type="ECO:0000256" key="2">
    <source>
        <dbReference type="ARBA" id="ARBA00023125"/>
    </source>
</evidence>